<name>A0ABT6UDI6_9GAMM</name>
<dbReference type="Proteomes" id="UP001159075">
    <property type="component" value="Unassembled WGS sequence"/>
</dbReference>
<organism evidence="2 3">
    <name type="scientific">Shewanella xiamenensis</name>
    <dbReference type="NCBI Taxonomy" id="332186"/>
    <lineage>
        <taxon>Bacteria</taxon>
        <taxon>Pseudomonadati</taxon>
        <taxon>Pseudomonadota</taxon>
        <taxon>Gammaproteobacteria</taxon>
        <taxon>Alteromonadales</taxon>
        <taxon>Shewanellaceae</taxon>
        <taxon>Shewanella</taxon>
    </lineage>
</organism>
<evidence type="ECO:0000313" key="3">
    <source>
        <dbReference type="Proteomes" id="UP001159075"/>
    </source>
</evidence>
<feature type="domain" description="Phosphoadenosine phosphosulphate reductase" evidence="1">
    <location>
        <begin position="53"/>
        <end position="239"/>
    </location>
</feature>
<protein>
    <submittedName>
        <fullName evidence="2">Phosphoadenosine phosphosulfate reductase family protein</fullName>
    </submittedName>
</protein>
<dbReference type="InterPro" id="IPR002500">
    <property type="entry name" value="PAPS_reduct_dom"/>
</dbReference>
<reference evidence="2 3" key="1">
    <citation type="submission" date="2022-09" db="EMBL/GenBank/DDBJ databases">
        <title>The outer-membrane cytochrome OmcA is essential for infection of Shewanella oneidensis by a zebrafish-associated bacteriophage.</title>
        <authorList>
            <person name="Grenfell A.W."/>
            <person name="Intile P."/>
            <person name="Mcfarlane J."/>
            <person name="Leung D."/>
            <person name="Abdalla K."/>
            <person name="Wold M."/>
            <person name="Kees E."/>
            <person name="Gralnick J."/>
        </authorList>
    </citation>
    <scope>NUCLEOTIDE SEQUENCE [LARGE SCALE GENOMIC DNA]</scope>
    <source>
        <strain evidence="2 3">NF-5</strain>
    </source>
</reference>
<sequence length="998" mass="112019">MAFDIPVQFLSSNTTVSHFTAVDLLASLENETNEYFRKAVDEVKIIGALYITVVALSFGKDSTVSLLVALKAHMELIDEGKIPRDKPFVVCNIDTGVENHLVQMLVRTGLRQLKHFAANHRINLDIRVGTPPLSKQWAALYLSGLKLISASRLNNDCSVILKLDNAAAIERAIISDYGCENIVTILGSRLSESNKRAASIRKFGNDVSADELIQYDKNDMVFAPIVNWTDDHVWTLLKLAGSNPISKSVIGNAPQFSFATNHRLLHVIYSDSKDGSCPTSTKRILGESSSQGGCGGSARTGCYLCAKQVTDKSAEAQAKMLRHSVISGNILKVRNYVMTVAQNIENRTWLAKAVDHTTGAIALQPNTLDSETIDKLLWLLSQATHDEIARAAKFKQLVLQGREIEDIGYADIINDDTMSELDRDAMASAYLEFAQEPLIKPMSLELALYISAIHSRDGVKLPPYRAYYVWKATEQGERIPYPDVDPTTAIVDEIPDPIMVIPTDNFHQIPAFSLSAVYDLESGTGCDAMAKLKYAPVPVSVAKYLLTSDEQYKIENLSPSSTVNVAGFYERTLTRKMLVEGKPIAPKPRYSKRSIKKVSRKNGDFRVLDRGRTSLDSPSFGERSQRPNLEAKITQNVSVFLPHADYERGVEIEIDEEQNGYLVNQDSLDEWITFDCAERAVRAHDDYVNTKKAAGEHIYYFGGTGAFESLLRHGVIRINNSSKTNLMRIIQRTNYFASLGLLSIDEHSIRKLAQERIVNGSVVNQYRNVSAVLPQCIDNVLTMTEFRSYKASVLLSLKAKRNEIRRDLKRDYQVFKDDPISFSLHSYYTAMNRLHTQYCESLVLTWVCRSLLTNGIRFFDGVNLQQQLNIHSGTVNYIDAWTTDLELVMSMFDKPIQQEFKNNPQSRLKLIKSMSERAVHLKSKIGSDAANELLEALQENGSEYPMWYLVNDSEKVLSTLKRLCNEYANRAMKKGSVNPFKKCFSLNDTLLHTTKIAW</sequence>
<proteinExistence type="predicted"/>
<dbReference type="EMBL" id="JAOTLW010000013">
    <property type="protein sequence ID" value="MDI5832507.1"/>
    <property type="molecule type" value="Genomic_DNA"/>
</dbReference>
<dbReference type="Pfam" id="PF01507">
    <property type="entry name" value="PAPS_reduct"/>
    <property type="match status" value="1"/>
</dbReference>
<evidence type="ECO:0000259" key="1">
    <source>
        <dbReference type="Pfam" id="PF01507"/>
    </source>
</evidence>
<dbReference type="InterPro" id="IPR014729">
    <property type="entry name" value="Rossmann-like_a/b/a_fold"/>
</dbReference>
<evidence type="ECO:0000313" key="2">
    <source>
        <dbReference type="EMBL" id="MDI5832507.1"/>
    </source>
</evidence>
<keyword evidence="3" id="KW-1185">Reference proteome</keyword>
<dbReference type="Gene3D" id="3.40.50.620">
    <property type="entry name" value="HUPs"/>
    <property type="match status" value="1"/>
</dbReference>
<dbReference type="SUPFAM" id="SSF52402">
    <property type="entry name" value="Adenine nucleotide alpha hydrolases-like"/>
    <property type="match status" value="1"/>
</dbReference>
<comment type="caution">
    <text evidence="2">The sequence shown here is derived from an EMBL/GenBank/DDBJ whole genome shotgun (WGS) entry which is preliminary data.</text>
</comment>
<accession>A0ABT6UDI6</accession>
<gene>
    <name evidence="2" type="ORF">ODY93_13090</name>
</gene>
<dbReference type="RefSeq" id="WP_282679472.1">
    <property type="nucleotide sequence ID" value="NZ_CP106875.1"/>
</dbReference>